<reference evidence="2 3" key="1">
    <citation type="submission" date="2022-11" db="EMBL/GenBank/DDBJ databases">
        <title>Whole genome sequence of Eschrichtius robustus ER-17-0199.</title>
        <authorList>
            <person name="Bruniche-Olsen A."/>
            <person name="Black A.N."/>
            <person name="Fields C.J."/>
            <person name="Walden K."/>
            <person name="Dewoody J.A."/>
        </authorList>
    </citation>
    <scope>NUCLEOTIDE SEQUENCE [LARGE SCALE GENOMIC DNA]</scope>
    <source>
        <strain evidence="2">ER-17-0199</strain>
        <tissue evidence="2">Blubber</tissue>
    </source>
</reference>
<accession>A0AB34GBC6</accession>
<comment type="caution">
    <text evidence="2">The sequence shown here is derived from an EMBL/GenBank/DDBJ whole genome shotgun (WGS) entry which is preliminary data.</text>
</comment>
<protein>
    <submittedName>
        <fullName evidence="2">Uncharacterized protein</fullName>
    </submittedName>
</protein>
<sequence>MWSPPTFPGLRPPPLWFLGLARVPVPRVPGSLRPLPGRGRGDASIESRPLETSGAPSGAPPAAPGRIPRTVLRASGARDGQGQCVGGPQGPAPLSVIRTVPCEARLLPAPHTRGIQGEVGRAAAVPGNLVWPAGKESCPSAPVLQDNLWLQPSAISACLPASHLGGQALSSRRRRLSCQTFLTKRVSQLLGDAAQTCSTPSATTHRSGQSLRWLLFVRLQDGPPSSWSRRANAVPVTSPHVCPEPAALGPQHPSTFWLWDQMGGGSLWLAFSAAPSCTPFSFASLGFPC</sequence>
<name>A0AB34GBC6_ESCRO</name>
<dbReference type="Proteomes" id="UP001159641">
    <property type="component" value="Unassembled WGS sequence"/>
</dbReference>
<keyword evidence="3" id="KW-1185">Reference proteome</keyword>
<evidence type="ECO:0000313" key="3">
    <source>
        <dbReference type="Proteomes" id="UP001159641"/>
    </source>
</evidence>
<evidence type="ECO:0000313" key="2">
    <source>
        <dbReference type="EMBL" id="KAJ8776140.1"/>
    </source>
</evidence>
<feature type="compositionally biased region" description="Basic and acidic residues" evidence="1">
    <location>
        <begin position="39"/>
        <end position="49"/>
    </location>
</feature>
<evidence type="ECO:0000256" key="1">
    <source>
        <dbReference type="SAM" id="MobiDB-lite"/>
    </source>
</evidence>
<dbReference type="EMBL" id="JAIQCJ010002448">
    <property type="protein sequence ID" value="KAJ8776140.1"/>
    <property type="molecule type" value="Genomic_DNA"/>
</dbReference>
<dbReference type="AlphaFoldDB" id="A0AB34GBC6"/>
<proteinExistence type="predicted"/>
<organism evidence="2 3">
    <name type="scientific">Eschrichtius robustus</name>
    <name type="common">California gray whale</name>
    <name type="synonym">Eschrichtius gibbosus</name>
    <dbReference type="NCBI Taxonomy" id="9764"/>
    <lineage>
        <taxon>Eukaryota</taxon>
        <taxon>Metazoa</taxon>
        <taxon>Chordata</taxon>
        <taxon>Craniata</taxon>
        <taxon>Vertebrata</taxon>
        <taxon>Euteleostomi</taxon>
        <taxon>Mammalia</taxon>
        <taxon>Eutheria</taxon>
        <taxon>Laurasiatheria</taxon>
        <taxon>Artiodactyla</taxon>
        <taxon>Whippomorpha</taxon>
        <taxon>Cetacea</taxon>
        <taxon>Mysticeti</taxon>
        <taxon>Eschrichtiidae</taxon>
        <taxon>Eschrichtius</taxon>
    </lineage>
</organism>
<feature type="compositionally biased region" description="Low complexity" evidence="1">
    <location>
        <begin position="28"/>
        <end position="37"/>
    </location>
</feature>
<feature type="region of interest" description="Disordered" evidence="1">
    <location>
        <begin position="28"/>
        <end position="67"/>
    </location>
</feature>
<gene>
    <name evidence="2" type="ORF">J1605_015801</name>
</gene>